<dbReference type="EMBL" id="JAULSW010000005">
    <property type="protein sequence ID" value="KAK3381904.1"/>
    <property type="molecule type" value="Genomic_DNA"/>
</dbReference>
<proteinExistence type="predicted"/>
<evidence type="ECO:0000313" key="3">
    <source>
        <dbReference type="Proteomes" id="UP001285441"/>
    </source>
</evidence>
<evidence type="ECO:0000256" key="1">
    <source>
        <dbReference type="SAM" id="MobiDB-lite"/>
    </source>
</evidence>
<keyword evidence="3" id="KW-1185">Reference proteome</keyword>
<protein>
    <recommendedName>
        <fullName evidence="4">F-box domain-containing protein</fullName>
    </recommendedName>
</protein>
<dbReference type="AlphaFoldDB" id="A0AAE0NI38"/>
<organism evidence="2 3">
    <name type="scientific">Podospora didyma</name>
    <dbReference type="NCBI Taxonomy" id="330526"/>
    <lineage>
        <taxon>Eukaryota</taxon>
        <taxon>Fungi</taxon>
        <taxon>Dikarya</taxon>
        <taxon>Ascomycota</taxon>
        <taxon>Pezizomycotina</taxon>
        <taxon>Sordariomycetes</taxon>
        <taxon>Sordariomycetidae</taxon>
        <taxon>Sordariales</taxon>
        <taxon>Podosporaceae</taxon>
        <taxon>Podospora</taxon>
    </lineage>
</organism>
<sequence>MESNSSNSGRNIVPIRNLPAELLDYIGFNHVPDIDQAMLALTCKSFHGVAKVRRWEALPTSLKKNGQTADEKLAEERMVVQRLERDNPNLIMCIQCAKLCPKIPMNRDGKTLFRPDCEGHRAGYMPFDNHKIHIGPSVLGKRTVQLHNIGRSFHTSPTHPGSLVDNSWPWKDDVVMVIPPPGEPCWSDRPRLMLARKAKSPGLKAKVWVKLEFETVVRPDDGHLLTHLIERLWVRPEHDHTLKMLRDHYQFPHSYPGAQSTWAQFGRLCQHLSSTFERVAGSVAQDPKLAERDLILDIVALDSGRLKCPACPSNLVMTIYDHGRLGKEVIVDRYQNFGTFRDLEEYHGNSQGIPGWIPTSTQTTDHVREEEYSLFATKPQRSAIWDESAIQLHKYFAEQQTDLSEQRSNISTQENDLLMQDSVISKRQNDILKQPSIGQNPSNLFNEPMGIDPERPGAEYGQQGRLPKEEQARLRKQEKPPSPTDFLSVKRFNTSRHK</sequence>
<name>A0AAE0NI38_9PEZI</name>
<evidence type="ECO:0008006" key="4">
    <source>
        <dbReference type="Google" id="ProtNLM"/>
    </source>
</evidence>
<dbReference type="Proteomes" id="UP001285441">
    <property type="component" value="Unassembled WGS sequence"/>
</dbReference>
<reference evidence="2" key="1">
    <citation type="journal article" date="2023" name="Mol. Phylogenet. Evol.">
        <title>Genome-scale phylogeny and comparative genomics of the fungal order Sordariales.</title>
        <authorList>
            <person name="Hensen N."/>
            <person name="Bonometti L."/>
            <person name="Westerberg I."/>
            <person name="Brannstrom I.O."/>
            <person name="Guillou S."/>
            <person name="Cros-Aarteil S."/>
            <person name="Calhoun S."/>
            <person name="Haridas S."/>
            <person name="Kuo A."/>
            <person name="Mondo S."/>
            <person name="Pangilinan J."/>
            <person name="Riley R."/>
            <person name="LaButti K."/>
            <person name="Andreopoulos B."/>
            <person name="Lipzen A."/>
            <person name="Chen C."/>
            <person name="Yan M."/>
            <person name="Daum C."/>
            <person name="Ng V."/>
            <person name="Clum A."/>
            <person name="Steindorff A."/>
            <person name="Ohm R.A."/>
            <person name="Martin F."/>
            <person name="Silar P."/>
            <person name="Natvig D.O."/>
            <person name="Lalanne C."/>
            <person name="Gautier V."/>
            <person name="Ament-Velasquez S.L."/>
            <person name="Kruys A."/>
            <person name="Hutchinson M.I."/>
            <person name="Powell A.J."/>
            <person name="Barry K."/>
            <person name="Miller A.N."/>
            <person name="Grigoriev I.V."/>
            <person name="Debuchy R."/>
            <person name="Gladieux P."/>
            <person name="Hiltunen Thoren M."/>
            <person name="Johannesson H."/>
        </authorList>
    </citation>
    <scope>NUCLEOTIDE SEQUENCE</scope>
    <source>
        <strain evidence="2">CBS 232.78</strain>
    </source>
</reference>
<feature type="compositionally biased region" description="Polar residues" evidence="1">
    <location>
        <begin position="436"/>
        <end position="445"/>
    </location>
</feature>
<accession>A0AAE0NI38</accession>
<evidence type="ECO:0000313" key="2">
    <source>
        <dbReference type="EMBL" id="KAK3381904.1"/>
    </source>
</evidence>
<gene>
    <name evidence="2" type="ORF">B0H63DRAFT_215828</name>
</gene>
<feature type="region of interest" description="Disordered" evidence="1">
    <location>
        <begin position="433"/>
        <end position="498"/>
    </location>
</feature>
<reference evidence="2" key="2">
    <citation type="submission" date="2023-06" db="EMBL/GenBank/DDBJ databases">
        <authorList>
            <consortium name="Lawrence Berkeley National Laboratory"/>
            <person name="Haridas S."/>
            <person name="Hensen N."/>
            <person name="Bonometti L."/>
            <person name="Westerberg I."/>
            <person name="Brannstrom I.O."/>
            <person name="Guillou S."/>
            <person name="Cros-Aarteil S."/>
            <person name="Calhoun S."/>
            <person name="Kuo A."/>
            <person name="Mondo S."/>
            <person name="Pangilinan J."/>
            <person name="Riley R."/>
            <person name="LaButti K."/>
            <person name="Andreopoulos B."/>
            <person name="Lipzen A."/>
            <person name="Chen C."/>
            <person name="Yanf M."/>
            <person name="Daum C."/>
            <person name="Ng V."/>
            <person name="Clum A."/>
            <person name="Steindorff A."/>
            <person name="Ohm R."/>
            <person name="Martin F."/>
            <person name="Silar P."/>
            <person name="Natvig D."/>
            <person name="Lalanne C."/>
            <person name="Gautier V."/>
            <person name="Ament-velasquez S.L."/>
            <person name="Kruys A."/>
            <person name="Hutchinson M.I."/>
            <person name="Powell A.J."/>
            <person name="Barry K."/>
            <person name="Miller A.N."/>
            <person name="Grigoriev I.V."/>
            <person name="Debuchy R."/>
            <person name="Gladieux P."/>
            <person name="Thoren M.H."/>
            <person name="Johannesson H."/>
        </authorList>
    </citation>
    <scope>NUCLEOTIDE SEQUENCE</scope>
    <source>
        <strain evidence="2">CBS 232.78</strain>
    </source>
</reference>
<feature type="compositionally biased region" description="Basic and acidic residues" evidence="1">
    <location>
        <begin position="466"/>
        <end position="479"/>
    </location>
</feature>
<comment type="caution">
    <text evidence="2">The sequence shown here is derived from an EMBL/GenBank/DDBJ whole genome shotgun (WGS) entry which is preliminary data.</text>
</comment>